<dbReference type="Proteomes" id="UP000549134">
    <property type="component" value="Unassembled WGS sequence"/>
</dbReference>
<feature type="region of interest" description="Disordered" evidence="1">
    <location>
        <begin position="107"/>
        <end position="143"/>
    </location>
</feature>
<name>A0A7Y8AQK0_PSETO</name>
<keyword evidence="2" id="KW-0472">Membrane</keyword>
<evidence type="ECO:0000313" key="3">
    <source>
        <dbReference type="EMBL" id="NWD37621.1"/>
    </source>
</evidence>
<comment type="caution">
    <text evidence="3">The sequence shown here is derived from an EMBL/GenBank/DDBJ whole genome shotgun (WGS) entry which is preliminary data.</text>
</comment>
<proteinExistence type="predicted"/>
<feature type="transmembrane region" description="Helical" evidence="2">
    <location>
        <begin position="6"/>
        <end position="23"/>
    </location>
</feature>
<dbReference type="GeneID" id="55845385"/>
<evidence type="ECO:0000256" key="1">
    <source>
        <dbReference type="SAM" id="MobiDB-lite"/>
    </source>
</evidence>
<keyword evidence="2" id="KW-0812">Transmembrane</keyword>
<feature type="region of interest" description="Disordered" evidence="1">
    <location>
        <begin position="26"/>
        <end position="70"/>
    </location>
</feature>
<evidence type="ECO:0000313" key="4">
    <source>
        <dbReference type="Proteomes" id="UP000549134"/>
    </source>
</evidence>
<keyword evidence="2" id="KW-1133">Transmembrane helix</keyword>
<organism evidence="3 4">
    <name type="scientific">Pseudomonas tolaasii</name>
    <dbReference type="NCBI Taxonomy" id="29442"/>
    <lineage>
        <taxon>Bacteria</taxon>
        <taxon>Pseudomonadati</taxon>
        <taxon>Pseudomonadota</taxon>
        <taxon>Gammaproteobacteria</taxon>
        <taxon>Pseudomonadales</taxon>
        <taxon>Pseudomonadaceae</taxon>
        <taxon>Pseudomonas</taxon>
    </lineage>
</organism>
<reference evidence="3 4" key="1">
    <citation type="submission" date="2020-04" db="EMBL/GenBank/DDBJ databases">
        <title>Molecular characterization of pseudomonads from Agaricus bisporus reveal novel blotch 2 pathogens in Western Europe.</title>
        <authorList>
            <person name="Taparia T."/>
            <person name="Krijger M."/>
            <person name="Haynes E."/>
            <person name="Elpinstone J.G."/>
            <person name="Noble R."/>
            <person name="Van Der Wolf J."/>
        </authorList>
    </citation>
    <scope>NUCLEOTIDE SEQUENCE [LARGE SCALE GENOMIC DNA]</scope>
    <source>
        <strain evidence="3 4">IPO3746</strain>
    </source>
</reference>
<accession>A0A7Y8AQK0</accession>
<dbReference type="RefSeq" id="WP_016972508.1">
    <property type="nucleotide sequence ID" value="NZ_CP020369.1"/>
</dbReference>
<dbReference type="EMBL" id="JACAQK010000013">
    <property type="protein sequence ID" value="NWD37621.1"/>
    <property type="molecule type" value="Genomic_DNA"/>
</dbReference>
<feature type="compositionally biased region" description="Polar residues" evidence="1">
    <location>
        <begin position="55"/>
        <end position="67"/>
    </location>
</feature>
<protein>
    <submittedName>
        <fullName evidence="3">Uncharacterized protein</fullName>
    </submittedName>
</protein>
<feature type="compositionally biased region" description="Basic and acidic residues" evidence="1">
    <location>
        <begin position="130"/>
        <end position="143"/>
    </location>
</feature>
<dbReference type="AlphaFoldDB" id="A0A7Y8AQK0"/>
<gene>
    <name evidence="3" type="ORF">HX787_17335</name>
</gene>
<sequence>MSNSTYIIIGVLIVVALIAVALSRKSKSKKPAPASEPVAPPPAETPQITPGIVTSPFTPGPSTSLPEPNNGAMVEVWNQTRFPVVVTQQELQTTLSAQDRVHMDSRFPLTATPENPGDAPHGVSVESGDTPERLIIRANKSPE</sequence>
<evidence type="ECO:0000256" key="2">
    <source>
        <dbReference type="SAM" id="Phobius"/>
    </source>
</evidence>